<dbReference type="Gene3D" id="3.90.70.10">
    <property type="entry name" value="Cysteine proteinases"/>
    <property type="match status" value="1"/>
</dbReference>
<dbReference type="AlphaFoldDB" id="A0AAU9IWG4"/>
<evidence type="ECO:0000313" key="3">
    <source>
        <dbReference type="Proteomes" id="UP001162131"/>
    </source>
</evidence>
<dbReference type="GO" id="GO:0005634">
    <property type="term" value="C:nucleus"/>
    <property type="evidence" value="ECO:0007669"/>
    <property type="project" value="TreeGrafter"/>
</dbReference>
<dbReference type="GO" id="GO:0004843">
    <property type="term" value="F:cysteine-type deubiquitinase activity"/>
    <property type="evidence" value="ECO:0007669"/>
    <property type="project" value="InterPro"/>
</dbReference>
<dbReference type="GO" id="GO:0016579">
    <property type="term" value="P:protein deubiquitination"/>
    <property type="evidence" value="ECO:0007669"/>
    <property type="project" value="InterPro"/>
</dbReference>
<evidence type="ECO:0000313" key="2">
    <source>
        <dbReference type="EMBL" id="CAG9317514.1"/>
    </source>
</evidence>
<dbReference type="InterPro" id="IPR038765">
    <property type="entry name" value="Papain-like_cys_pep_sf"/>
</dbReference>
<sequence>MFTAQKQHDTKELFNVFIDDVVSKFKEHQDKFANFISQKFYCKEGHHPAEKKESQLFLIIPKNYLAEIDTYVKRNQNFNNENQIWCETCVKMTDMQLKVESVEYPLNLTIYVPGNGSIGKLDHQIKLNNDNYRLYAVICHAGSNLFGHYWAHLLKDGKWIGCNDNIVRESPPNLSNCYMLFYSKN</sequence>
<dbReference type="Proteomes" id="UP001162131">
    <property type="component" value="Unassembled WGS sequence"/>
</dbReference>
<evidence type="ECO:0000259" key="1">
    <source>
        <dbReference type="PROSITE" id="PS50235"/>
    </source>
</evidence>
<dbReference type="PROSITE" id="PS50235">
    <property type="entry name" value="USP_3"/>
    <property type="match status" value="1"/>
</dbReference>
<dbReference type="Pfam" id="PF00443">
    <property type="entry name" value="UCH"/>
    <property type="match status" value="1"/>
</dbReference>
<comment type="caution">
    <text evidence="2">The sequence shown here is derived from an EMBL/GenBank/DDBJ whole genome shotgun (WGS) entry which is preliminary data.</text>
</comment>
<dbReference type="InterPro" id="IPR028889">
    <property type="entry name" value="USP"/>
</dbReference>
<organism evidence="2 3">
    <name type="scientific">Blepharisma stoltei</name>
    <dbReference type="NCBI Taxonomy" id="1481888"/>
    <lineage>
        <taxon>Eukaryota</taxon>
        <taxon>Sar</taxon>
        <taxon>Alveolata</taxon>
        <taxon>Ciliophora</taxon>
        <taxon>Postciliodesmatophora</taxon>
        <taxon>Heterotrichea</taxon>
        <taxon>Heterotrichida</taxon>
        <taxon>Blepharismidae</taxon>
        <taxon>Blepharisma</taxon>
    </lineage>
</organism>
<dbReference type="PROSITE" id="PS00973">
    <property type="entry name" value="USP_2"/>
    <property type="match status" value="1"/>
</dbReference>
<keyword evidence="3" id="KW-1185">Reference proteome</keyword>
<dbReference type="PANTHER" id="PTHR24006">
    <property type="entry name" value="UBIQUITIN CARBOXYL-TERMINAL HYDROLASE"/>
    <property type="match status" value="1"/>
</dbReference>
<reference evidence="2" key="1">
    <citation type="submission" date="2021-09" db="EMBL/GenBank/DDBJ databases">
        <authorList>
            <consortium name="AG Swart"/>
            <person name="Singh M."/>
            <person name="Singh A."/>
            <person name="Seah K."/>
            <person name="Emmerich C."/>
        </authorList>
    </citation>
    <scope>NUCLEOTIDE SEQUENCE</scope>
    <source>
        <strain evidence="2">ATCC30299</strain>
    </source>
</reference>
<dbReference type="InterPro" id="IPR018200">
    <property type="entry name" value="USP_CS"/>
</dbReference>
<dbReference type="InterPro" id="IPR050164">
    <property type="entry name" value="Peptidase_C19"/>
</dbReference>
<dbReference type="CDD" id="cd02257">
    <property type="entry name" value="Peptidase_C19"/>
    <property type="match status" value="1"/>
</dbReference>
<dbReference type="SUPFAM" id="SSF54001">
    <property type="entry name" value="Cysteine proteinases"/>
    <property type="match status" value="1"/>
</dbReference>
<protein>
    <recommendedName>
        <fullName evidence="1">USP domain-containing protein</fullName>
    </recommendedName>
</protein>
<feature type="domain" description="USP" evidence="1">
    <location>
        <begin position="1"/>
        <end position="185"/>
    </location>
</feature>
<dbReference type="InterPro" id="IPR001394">
    <property type="entry name" value="Peptidase_C19_UCH"/>
</dbReference>
<proteinExistence type="predicted"/>
<dbReference type="EMBL" id="CAJZBQ010000018">
    <property type="protein sequence ID" value="CAG9317514.1"/>
    <property type="molecule type" value="Genomic_DNA"/>
</dbReference>
<accession>A0AAU9IWG4</accession>
<dbReference type="GO" id="GO:0005829">
    <property type="term" value="C:cytosol"/>
    <property type="evidence" value="ECO:0007669"/>
    <property type="project" value="TreeGrafter"/>
</dbReference>
<name>A0AAU9IWG4_9CILI</name>
<gene>
    <name evidence="2" type="ORF">BSTOLATCC_MIC18760</name>
</gene>